<name>A0A0D0AFX8_9AGAM</name>
<feature type="compositionally biased region" description="Basic residues" evidence="1">
    <location>
        <begin position="121"/>
        <end position="131"/>
    </location>
</feature>
<dbReference type="HOGENOM" id="CLU_783411_0_0_1"/>
<dbReference type="OrthoDB" id="2679936at2759"/>
<evidence type="ECO:0000313" key="3">
    <source>
        <dbReference type="Proteomes" id="UP000054485"/>
    </source>
</evidence>
<feature type="region of interest" description="Disordered" evidence="1">
    <location>
        <begin position="121"/>
        <end position="142"/>
    </location>
</feature>
<sequence>MELKSKQRFILYWFDADDIPVSKQWVTNCPFFPFFQLADDPGLLSSLGENITKIEVFEDRLQQWIPSNLTHDFSLESQCHTFVRRFGVTSCHDFDELYDASKTSMHPAHLRYNMKQERKGIRTKLKAKRAHASPAPPSDDVEFVEDDCHAVEVIDDALVTPGSVKALGKRAQEHHSPQHDGKRVREHSGLMPADQESNWDNRRALSMSPTPSLSSFSPTAVESNSLPSTQSSSTSAPPVPPLVMPVHVPSYRHSKHVWPHGMFTRDMAVGFRQMDAPMLRVYYPQEQLFSLIFGVPFVRATYHANHALWLNSHNVKAIRNAHERAGRTPEGLWASYLASCRAALGEKSKARRRS</sequence>
<evidence type="ECO:0000256" key="1">
    <source>
        <dbReference type="SAM" id="MobiDB-lite"/>
    </source>
</evidence>
<proteinExistence type="predicted"/>
<reference evidence="3" key="2">
    <citation type="submission" date="2015-01" db="EMBL/GenBank/DDBJ databases">
        <title>Evolutionary Origins and Diversification of the Mycorrhizal Mutualists.</title>
        <authorList>
            <consortium name="DOE Joint Genome Institute"/>
            <consortium name="Mycorrhizal Genomics Consortium"/>
            <person name="Kohler A."/>
            <person name="Kuo A."/>
            <person name="Nagy L.G."/>
            <person name="Floudas D."/>
            <person name="Copeland A."/>
            <person name="Barry K.W."/>
            <person name="Cichocki N."/>
            <person name="Veneault-Fourrey C."/>
            <person name="LaButti K."/>
            <person name="Lindquist E.A."/>
            <person name="Lipzen A."/>
            <person name="Lundell T."/>
            <person name="Morin E."/>
            <person name="Murat C."/>
            <person name="Riley R."/>
            <person name="Ohm R."/>
            <person name="Sun H."/>
            <person name="Tunlid A."/>
            <person name="Henrissat B."/>
            <person name="Grigoriev I.V."/>
            <person name="Hibbett D.S."/>
            <person name="Martin F."/>
        </authorList>
    </citation>
    <scope>NUCLEOTIDE SEQUENCE [LARGE SCALE GENOMIC DNA]</scope>
    <source>
        <strain evidence="3">UH-Slu-Lm8-n1</strain>
    </source>
</reference>
<gene>
    <name evidence="2" type="ORF">CY34DRAFT_110742</name>
</gene>
<feature type="region of interest" description="Disordered" evidence="1">
    <location>
        <begin position="167"/>
        <end position="240"/>
    </location>
</feature>
<dbReference type="STRING" id="930992.A0A0D0AFX8"/>
<reference evidence="2 3" key="1">
    <citation type="submission" date="2014-04" db="EMBL/GenBank/DDBJ databases">
        <authorList>
            <consortium name="DOE Joint Genome Institute"/>
            <person name="Kuo A."/>
            <person name="Ruytinx J."/>
            <person name="Rineau F."/>
            <person name="Colpaert J."/>
            <person name="Kohler A."/>
            <person name="Nagy L.G."/>
            <person name="Floudas D."/>
            <person name="Copeland A."/>
            <person name="Barry K.W."/>
            <person name="Cichocki N."/>
            <person name="Veneault-Fourrey C."/>
            <person name="LaButti K."/>
            <person name="Lindquist E.A."/>
            <person name="Lipzen A."/>
            <person name="Lundell T."/>
            <person name="Morin E."/>
            <person name="Murat C."/>
            <person name="Sun H."/>
            <person name="Tunlid A."/>
            <person name="Henrissat B."/>
            <person name="Grigoriev I.V."/>
            <person name="Hibbett D.S."/>
            <person name="Martin F."/>
            <person name="Nordberg H.P."/>
            <person name="Cantor M.N."/>
            <person name="Hua S.X."/>
        </authorList>
    </citation>
    <scope>NUCLEOTIDE SEQUENCE [LARGE SCALE GENOMIC DNA]</scope>
    <source>
        <strain evidence="2 3">UH-Slu-Lm8-n1</strain>
    </source>
</reference>
<feature type="compositionally biased region" description="Low complexity" evidence="1">
    <location>
        <begin position="205"/>
        <end position="236"/>
    </location>
</feature>
<dbReference type="EMBL" id="KN836017">
    <property type="protein sequence ID" value="KIK33127.1"/>
    <property type="molecule type" value="Genomic_DNA"/>
</dbReference>
<dbReference type="AlphaFoldDB" id="A0A0D0AFX8"/>
<accession>A0A0D0AFX8</accession>
<protein>
    <submittedName>
        <fullName evidence="2">Uncharacterized protein</fullName>
    </submittedName>
</protein>
<keyword evidence="3" id="KW-1185">Reference proteome</keyword>
<organism evidence="2 3">
    <name type="scientific">Suillus luteus UH-Slu-Lm8-n1</name>
    <dbReference type="NCBI Taxonomy" id="930992"/>
    <lineage>
        <taxon>Eukaryota</taxon>
        <taxon>Fungi</taxon>
        <taxon>Dikarya</taxon>
        <taxon>Basidiomycota</taxon>
        <taxon>Agaricomycotina</taxon>
        <taxon>Agaricomycetes</taxon>
        <taxon>Agaricomycetidae</taxon>
        <taxon>Boletales</taxon>
        <taxon>Suillineae</taxon>
        <taxon>Suillaceae</taxon>
        <taxon>Suillus</taxon>
    </lineage>
</organism>
<dbReference type="InParanoid" id="A0A0D0AFX8"/>
<evidence type="ECO:0000313" key="2">
    <source>
        <dbReference type="EMBL" id="KIK33127.1"/>
    </source>
</evidence>
<dbReference type="Proteomes" id="UP000054485">
    <property type="component" value="Unassembled WGS sequence"/>
</dbReference>
<feature type="compositionally biased region" description="Basic and acidic residues" evidence="1">
    <location>
        <begin position="170"/>
        <end position="188"/>
    </location>
</feature>